<keyword evidence="8 10" id="KW-1133">Transmembrane helix</keyword>
<evidence type="ECO:0000313" key="13">
    <source>
        <dbReference type="EMBL" id="KER29048.1"/>
    </source>
</evidence>
<feature type="transmembrane region" description="Helical" evidence="10">
    <location>
        <begin position="924"/>
        <end position="947"/>
    </location>
</feature>
<dbReference type="Proteomes" id="UP000054324">
    <property type="component" value="Unassembled WGS sequence"/>
</dbReference>
<evidence type="ECO:0000256" key="8">
    <source>
        <dbReference type="ARBA" id="ARBA00022989"/>
    </source>
</evidence>
<feature type="transmembrane region" description="Helical" evidence="10">
    <location>
        <begin position="1440"/>
        <end position="1462"/>
    </location>
</feature>
<dbReference type="GO" id="GO:0005319">
    <property type="term" value="F:lipid transporter activity"/>
    <property type="evidence" value="ECO:0007669"/>
    <property type="project" value="TreeGrafter"/>
</dbReference>
<sequence>MLVFIDSLTQTKDEGLISDAIFFDFSKAFDRVPHVPLLHKLESYGIRGKFLRWIKAFLSDRSFRVRINSTYPSPAPVSTGVPQGSALGPVLFLIYVNDLPDVFATPRLLFADDLKFWSTNASVLQMDEDAAKQRSVDWHLTLNKDNSAGLLQQPVEIMHTGEWNVNLNRPSEEEIRYEIALLKREKAPGSDGLYAALFKEGGKSLVTHLTNLIGTIWDEEKMLVEWGMPTFTPIFKKGTRTLCENHCGISLLAVTSEVLSGCSPKTSKFFDIFVSFFESGGNTGSVILNYVEIFGRDKSSTIDELFTLQPGTPFYDFIHNLTELLSNERLKQSFTQSGSFLDLDLFSELHPQLTAILIAYSRIPKILSHPVGNLSLDHLDLSVLRNLSAFVCGAQRNDISRALDVYESSKKSVLNVTHLVLEFSKNASTSIDVPAGDNPVRRRVQALNFCPSIRSLLSWQPTLRTTGRLRYFLFGRTAYYPSNAFTDSVVNKANEVYYFLSGVKNATKLYFSHIRPQIEALMQNHSERLQPQLQYCLFAFIFLSDEINELCSFLLHFSGPSGDAAQTSGTPHWSHTLEKIDFIVAITEHLLDCMPDSFDRFIPFLDQTEFERFLMLNETDIGFAPLGVHFEQWPTNQTSNLTELYAFAIRVNPFLIDTTFRYKVLDRHWSPAPRRNPDSDMKYFTSGFLDLEERISQAVLSLASASLQTKIGTNIPYHPLGVEFQMFPSPAFNVDEFLNLFGPHIPQLMILAWSLTLVASVKYLVDEREHGLLMMLRVIGIPNGLSAVSWLAVSMFFSTVTCIVMVIVLRFARITPNTSLSLLVFLILSYVLSILTFSLVFSLFFNKANLAAVVSGGVYFMCYLPAPILLHYETFLSPTLLVTASLLPQVSQTFGWAYIIRLERQGFGAQWSDLWPLESLSSPYSLGLVFVLLWGAILVQLVAALYLIPLVRSAFLLCLASPFWGIPRIIRSSLFPPVRRSKSKDSHFSKTWNKSNTTIEMHNSKPDESLLPPESLSHNSPVLIVRGLYKLYRRYNRRPVLNGIDLRFYRSQTNVLLGHNGAGKTTLLSILAGILKPTKGTVLIDAQEVHWNRDYIRSRVGYCPQHDVLYPDMTDSPSALTKHYIDRYLAYFGFESKRNCRISTLSGGQKRKLSVCLAFLGPSLSVILLDEPTAGVDPLSKRIIWNSVQAMKTEDRSVIFTSHHMREAEFLSDRIYILSSGRLLQSGSCVSLKATYGLGYLLTLEKRPGEFESGGGVYAVTKLICAHVPQAVLLAETRNTLLYRLPPEGALSGTYADLFEHLESVLNGNGDRSPTAWPVSHFGVTDTSLDDVFLTILSKQADQLPAKTSLEISPTHSSRDSIQADAPVFSIRKLGTDLVSRFTSVCRVFPLATKPVAPVIPVSPSMSEDKPFWAIVKRIYHQSIVILRMRSCHLKRNKRVWFLEFFMPCGLILFSLVLFSLYRPQIEQPIMDLHPGLMTDRRYKTQRTFVHHETCPTYSLLRSDEIEPIITASAFSHPLSWTGIRCLPSHIYSPRPNFGLTCSNEPYFLWSGSLSEPEHDRSCAGADKNRSELPPWRLLSTFDRLVNLTHLNVSSYILQSRFPEEFYGGVTLRPIGRHTSDHLLSILINSVADWVAIVYQPSMNSTLNILSHLQIPASTLTDVLLPPMERVVLWYNNKGYVSAPAFLNYLFNLQLQQLLTPHKNVSHTGIVVANYPLPFPKSTWFFNFLEAFKVEAAFVLFLVIAFTAIPANFAVLLVTERHLGIKHLQRVSGMQPYVYWLVNFVWDFFIYCIPVLFCTILLVVFRKTAYTSPAVIGPFVLIVILYGSAMTPLVYLATMFFHHPSTAYVLIGAVNVFIASVTLSIGVFLKLLLLQDPSETVQTTISHIQRTLLYLFPHHCLGSSVFDLAINGFLQENGLSVASSVGIASFTWLMLYPRMLCMMGQTMLFVLLLLLVEYRGSFWYIWDGGCLQRSSGLARPHQLNNTKSAKNVPLCTSDIPTTEIRIQHLSKRYFGQSRPALSDLNLCVRAGECFGLLGTNGAGKSTTFGLLTGRFPAPRNTIFLNGMDLSKQFFAGHCDQSIGYCPQQDALHSFLTVRETLQMYARLRGLSGSHLEATVSKLIISTGLDAHADHLVRTLSGGTKRKLSTAIAFIGDPQILLLDEPSSGMDPGARRLLWSQINSALERQRCILLSSHCMEECETLCNRVGLLVEGRLQCDGTPLELKLRFAVGYSVDFELSPSALILPPDQLQSELRKYLPLVTLSLPLCIRQQYQYPHFKPLSQLFRALQKVRELGFVCHYSVKHSNLEDAFVECLTSCSDSSKIDHPPSVPNTNDIIVESQTPHF</sequence>
<dbReference type="GO" id="GO:0016020">
    <property type="term" value="C:membrane"/>
    <property type="evidence" value="ECO:0007669"/>
    <property type="project" value="UniProtKB-SubCell"/>
</dbReference>
<comment type="subcellular location">
    <subcellularLocation>
        <location evidence="1">Membrane</location>
        <topology evidence="1">Multi-pass membrane protein</topology>
    </subcellularLocation>
</comment>
<dbReference type="GO" id="GO:0140359">
    <property type="term" value="F:ABC-type transporter activity"/>
    <property type="evidence" value="ECO:0007669"/>
    <property type="project" value="InterPro"/>
</dbReference>
<dbReference type="PROSITE" id="PS50893">
    <property type="entry name" value="ABC_TRANSPORTER_2"/>
    <property type="match status" value="2"/>
</dbReference>
<dbReference type="Pfam" id="PF00005">
    <property type="entry name" value="ABC_tran"/>
    <property type="match status" value="2"/>
</dbReference>
<protein>
    <recommendedName>
        <fullName evidence="15">ABC transporter, ATP-binding protein</fullName>
    </recommendedName>
</protein>
<feature type="transmembrane region" description="Helical" evidence="10">
    <location>
        <begin position="748"/>
        <end position="765"/>
    </location>
</feature>
<feature type="transmembrane region" description="Helical" evidence="10">
    <location>
        <begin position="1816"/>
        <end position="1841"/>
    </location>
</feature>
<gene>
    <name evidence="13" type="ORF">T265_04235</name>
</gene>
<feature type="transmembrane region" description="Helical" evidence="10">
    <location>
        <begin position="820"/>
        <end position="845"/>
    </location>
</feature>
<evidence type="ECO:0008006" key="15">
    <source>
        <dbReference type="Google" id="ProtNLM"/>
    </source>
</evidence>
<dbReference type="FunFam" id="3.40.50.300:FF:000335">
    <property type="entry name" value="ATP binding cassette subfamily A member 5"/>
    <property type="match status" value="1"/>
</dbReference>
<reference evidence="13 14" key="1">
    <citation type="submission" date="2013-11" db="EMBL/GenBank/DDBJ databases">
        <title>Opisthorchis viverrini - life in the bile duct.</title>
        <authorList>
            <person name="Young N.D."/>
            <person name="Nagarajan N."/>
            <person name="Lin S.J."/>
            <person name="Korhonen P.K."/>
            <person name="Jex A.R."/>
            <person name="Hall R.S."/>
            <person name="Safavi-Hemami H."/>
            <person name="Kaewkong W."/>
            <person name="Bertrand D."/>
            <person name="Gao S."/>
            <person name="Seet Q."/>
            <person name="Wongkham S."/>
            <person name="Teh B.T."/>
            <person name="Wongkham C."/>
            <person name="Intapan P.M."/>
            <person name="Maleewong W."/>
            <person name="Yang X."/>
            <person name="Hu M."/>
            <person name="Wang Z."/>
            <person name="Hofmann A."/>
            <person name="Sternberg P.W."/>
            <person name="Tan P."/>
            <person name="Wang J."/>
            <person name="Gasser R.B."/>
        </authorList>
    </citation>
    <scope>NUCLEOTIDE SEQUENCE [LARGE SCALE GENOMIC DNA]</scope>
</reference>
<dbReference type="PROSITE" id="PS50878">
    <property type="entry name" value="RT_POL"/>
    <property type="match status" value="1"/>
</dbReference>
<feature type="transmembrane region" description="Helical" evidence="10">
    <location>
        <begin position="1892"/>
        <end position="1913"/>
    </location>
</feature>
<dbReference type="PANTHER" id="PTHR19229:SF36">
    <property type="entry name" value="ATP-BINDING CASSETTE SUB-FAMILY A MEMBER 2"/>
    <property type="match status" value="1"/>
</dbReference>
<keyword evidence="6" id="KW-0547">Nucleotide-binding</keyword>
<proteinExistence type="inferred from homology"/>
<evidence type="ECO:0000256" key="6">
    <source>
        <dbReference type="ARBA" id="ARBA00022741"/>
    </source>
</evidence>
<evidence type="ECO:0000256" key="3">
    <source>
        <dbReference type="ARBA" id="ARBA00022448"/>
    </source>
</evidence>
<dbReference type="InterPro" id="IPR017871">
    <property type="entry name" value="ABC_transporter-like_CS"/>
</dbReference>
<evidence type="ECO:0000256" key="9">
    <source>
        <dbReference type="ARBA" id="ARBA00023136"/>
    </source>
</evidence>
<keyword evidence="5" id="KW-0677">Repeat</keyword>
<evidence type="ECO:0000256" key="10">
    <source>
        <dbReference type="SAM" id="Phobius"/>
    </source>
</evidence>
<dbReference type="EMBL" id="KL596686">
    <property type="protein sequence ID" value="KER29048.1"/>
    <property type="molecule type" value="Genomic_DNA"/>
</dbReference>
<feature type="domain" description="Reverse transcriptase" evidence="11">
    <location>
        <begin position="1"/>
        <end position="162"/>
    </location>
</feature>
<feature type="domain" description="ABC transporter" evidence="12">
    <location>
        <begin position="2004"/>
        <end position="2238"/>
    </location>
</feature>
<dbReference type="InterPro" id="IPR003593">
    <property type="entry name" value="AAA+_ATPase"/>
</dbReference>
<feature type="transmembrane region" description="Helical" evidence="10">
    <location>
        <begin position="1847"/>
        <end position="1872"/>
    </location>
</feature>
<comment type="similarity">
    <text evidence="2">Belongs to the ABC transporter superfamily. ABCA family.</text>
</comment>
<feature type="domain" description="ABC transporter" evidence="12">
    <location>
        <begin position="1023"/>
        <end position="1245"/>
    </location>
</feature>
<keyword evidence="9 10" id="KW-0472">Membrane</keyword>
<evidence type="ECO:0000256" key="2">
    <source>
        <dbReference type="ARBA" id="ARBA00008869"/>
    </source>
</evidence>
<dbReference type="KEGG" id="ovi:T265_04235"/>
<dbReference type="InterPro" id="IPR013525">
    <property type="entry name" value="ABC2_TM"/>
</dbReference>
<evidence type="ECO:0000313" key="14">
    <source>
        <dbReference type="Proteomes" id="UP000054324"/>
    </source>
</evidence>
<dbReference type="Pfam" id="PF12698">
    <property type="entry name" value="ABC2_membrane_3"/>
    <property type="match status" value="2"/>
</dbReference>
<accession>A0A074ZNS8</accession>
<organism evidence="13 14">
    <name type="scientific">Opisthorchis viverrini</name>
    <name type="common">Southeast Asian liver fluke</name>
    <dbReference type="NCBI Taxonomy" id="6198"/>
    <lineage>
        <taxon>Eukaryota</taxon>
        <taxon>Metazoa</taxon>
        <taxon>Spiralia</taxon>
        <taxon>Lophotrochozoa</taxon>
        <taxon>Platyhelminthes</taxon>
        <taxon>Trematoda</taxon>
        <taxon>Digenea</taxon>
        <taxon>Opisthorchiida</taxon>
        <taxon>Opisthorchiata</taxon>
        <taxon>Opisthorchiidae</taxon>
        <taxon>Opisthorchis</taxon>
    </lineage>
</organism>
<evidence type="ECO:0000259" key="12">
    <source>
        <dbReference type="PROSITE" id="PS50893"/>
    </source>
</evidence>
<evidence type="ECO:0000259" key="11">
    <source>
        <dbReference type="PROSITE" id="PS50878"/>
    </source>
</evidence>
<dbReference type="RefSeq" id="XP_009167192.1">
    <property type="nucleotide sequence ID" value="XM_009168928.1"/>
</dbReference>
<keyword evidence="4 10" id="KW-0812">Transmembrane</keyword>
<keyword evidence="14" id="KW-1185">Reference proteome</keyword>
<dbReference type="InterPro" id="IPR027417">
    <property type="entry name" value="P-loop_NTPase"/>
</dbReference>
<evidence type="ECO:0000256" key="4">
    <source>
        <dbReference type="ARBA" id="ARBA00022692"/>
    </source>
</evidence>
<dbReference type="SUPFAM" id="SSF52540">
    <property type="entry name" value="P-loop containing nucleoside triphosphate hydrolases"/>
    <property type="match status" value="2"/>
</dbReference>
<dbReference type="InterPro" id="IPR003439">
    <property type="entry name" value="ABC_transporter-like_ATP-bd"/>
</dbReference>
<keyword evidence="7" id="KW-0067">ATP-binding</keyword>
<dbReference type="Pfam" id="PF00078">
    <property type="entry name" value="RVT_1"/>
    <property type="match status" value="1"/>
</dbReference>
<feature type="transmembrane region" description="Helical" evidence="10">
    <location>
        <begin position="852"/>
        <end position="872"/>
    </location>
</feature>
<dbReference type="PROSITE" id="PS00211">
    <property type="entry name" value="ABC_TRANSPORTER_1"/>
    <property type="match status" value="1"/>
</dbReference>
<name>A0A074ZNS8_OPIVI</name>
<feature type="transmembrane region" description="Helical" evidence="10">
    <location>
        <begin position="1777"/>
        <end position="1804"/>
    </location>
</feature>
<dbReference type="GO" id="GO:0005524">
    <property type="term" value="F:ATP binding"/>
    <property type="evidence" value="ECO:0007669"/>
    <property type="project" value="UniProtKB-KW"/>
</dbReference>
<dbReference type="CTD" id="20318421"/>
<dbReference type="STRING" id="6198.A0A074ZNS8"/>
<dbReference type="InterPro" id="IPR000477">
    <property type="entry name" value="RT_dom"/>
</dbReference>
<evidence type="ECO:0000256" key="7">
    <source>
        <dbReference type="ARBA" id="ARBA00022840"/>
    </source>
</evidence>
<keyword evidence="3" id="KW-0813">Transport</keyword>
<dbReference type="InterPro" id="IPR026082">
    <property type="entry name" value="ABCA"/>
</dbReference>
<feature type="transmembrane region" description="Helical" evidence="10">
    <location>
        <begin position="954"/>
        <end position="970"/>
    </location>
</feature>
<dbReference type="Gene3D" id="3.40.50.300">
    <property type="entry name" value="P-loop containing nucleotide triphosphate hydrolases"/>
    <property type="match status" value="2"/>
</dbReference>
<dbReference type="GeneID" id="20318421"/>
<evidence type="ECO:0000256" key="1">
    <source>
        <dbReference type="ARBA" id="ARBA00004141"/>
    </source>
</evidence>
<dbReference type="SMART" id="SM00382">
    <property type="entry name" value="AAA"/>
    <property type="match status" value="2"/>
</dbReference>
<dbReference type="CDD" id="cd03263">
    <property type="entry name" value="ABC_subfamily_A"/>
    <property type="match status" value="2"/>
</dbReference>
<dbReference type="OrthoDB" id="10255969at2759"/>
<evidence type="ECO:0000256" key="5">
    <source>
        <dbReference type="ARBA" id="ARBA00022737"/>
    </source>
</evidence>
<dbReference type="GO" id="GO:0016887">
    <property type="term" value="F:ATP hydrolysis activity"/>
    <property type="evidence" value="ECO:0007669"/>
    <property type="project" value="InterPro"/>
</dbReference>
<dbReference type="PANTHER" id="PTHR19229">
    <property type="entry name" value="ATP-BINDING CASSETTE TRANSPORTER SUBFAMILY A ABCA"/>
    <property type="match status" value="1"/>
</dbReference>
<feature type="transmembrane region" description="Helical" evidence="10">
    <location>
        <begin position="1736"/>
        <end position="1757"/>
    </location>
</feature>
<feature type="transmembrane region" description="Helical" evidence="10">
    <location>
        <begin position="785"/>
        <end position="808"/>
    </location>
</feature>